<evidence type="ECO:0000313" key="3">
    <source>
        <dbReference type="Proteomes" id="UP000276133"/>
    </source>
</evidence>
<feature type="transmembrane region" description="Helical" evidence="1">
    <location>
        <begin position="77"/>
        <end position="98"/>
    </location>
</feature>
<evidence type="ECO:0000313" key="2">
    <source>
        <dbReference type="EMBL" id="RNA14084.1"/>
    </source>
</evidence>
<keyword evidence="3" id="KW-1185">Reference proteome</keyword>
<accession>A0A3M7QSL1</accession>
<evidence type="ECO:0000256" key="1">
    <source>
        <dbReference type="SAM" id="Phobius"/>
    </source>
</evidence>
<sequence length="119" mass="14006">MSVCRERVYARSRLRSTYTSSTDSDECMQLHSEPKTGRPREVKKTCLLTLIENSEICSGLVTFNLLFRKFMTQSTKLFFLFLFLFYLIVIIYLFFLILKLTILTTVNEPGLVICEVWRQ</sequence>
<dbReference type="AlphaFoldDB" id="A0A3M7QSL1"/>
<proteinExistence type="predicted"/>
<dbReference type="Proteomes" id="UP000276133">
    <property type="component" value="Unassembled WGS sequence"/>
</dbReference>
<protein>
    <submittedName>
        <fullName evidence="2">Uncharacterized protein</fullName>
    </submittedName>
</protein>
<dbReference type="EMBL" id="REGN01005263">
    <property type="protein sequence ID" value="RNA14084.1"/>
    <property type="molecule type" value="Genomic_DNA"/>
</dbReference>
<keyword evidence="1" id="KW-0472">Membrane</keyword>
<organism evidence="2 3">
    <name type="scientific">Brachionus plicatilis</name>
    <name type="common">Marine rotifer</name>
    <name type="synonym">Brachionus muelleri</name>
    <dbReference type="NCBI Taxonomy" id="10195"/>
    <lineage>
        <taxon>Eukaryota</taxon>
        <taxon>Metazoa</taxon>
        <taxon>Spiralia</taxon>
        <taxon>Gnathifera</taxon>
        <taxon>Rotifera</taxon>
        <taxon>Eurotatoria</taxon>
        <taxon>Monogononta</taxon>
        <taxon>Pseudotrocha</taxon>
        <taxon>Ploima</taxon>
        <taxon>Brachionidae</taxon>
        <taxon>Brachionus</taxon>
    </lineage>
</organism>
<gene>
    <name evidence="2" type="ORF">BpHYR1_001513</name>
</gene>
<reference evidence="2 3" key="1">
    <citation type="journal article" date="2018" name="Sci. Rep.">
        <title>Genomic signatures of local adaptation to the degree of environmental predictability in rotifers.</title>
        <authorList>
            <person name="Franch-Gras L."/>
            <person name="Hahn C."/>
            <person name="Garcia-Roger E.M."/>
            <person name="Carmona M.J."/>
            <person name="Serra M."/>
            <person name="Gomez A."/>
        </authorList>
    </citation>
    <scope>NUCLEOTIDE SEQUENCE [LARGE SCALE GENOMIC DNA]</scope>
    <source>
        <strain evidence="2">HYR1</strain>
    </source>
</reference>
<keyword evidence="1" id="KW-1133">Transmembrane helix</keyword>
<keyword evidence="1" id="KW-0812">Transmembrane</keyword>
<name>A0A3M7QSL1_BRAPC</name>
<comment type="caution">
    <text evidence="2">The sequence shown here is derived from an EMBL/GenBank/DDBJ whole genome shotgun (WGS) entry which is preliminary data.</text>
</comment>